<name>A0A370G9E2_9COXI</name>
<evidence type="ECO:0000256" key="2">
    <source>
        <dbReference type="ARBA" id="ARBA00022840"/>
    </source>
</evidence>
<dbReference type="Pfam" id="PF06414">
    <property type="entry name" value="Zeta_toxin"/>
    <property type="match status" value="1"/>
</dbReference>
<dbReference type="EMBL" id="QQAX01000028">
    <property type="protein sequence ID" value="RDI39084.1"/>
    <property type="molecule type" value="Genomic_DNA"/>
</dbReference>
<dbReference type="InterPro" id="IPR010488">
    <property type="entry name" value="Zeta_toxin_domain"/>
</dbReference>
<gene>
    <name evidence="4" type="ORF">C8D86_1289</name>
</gene>
<proteinExistence type="predicted"/>
<keyword evidence="1" id="KW-0547">Nucleotide-binding</keyword>
<protein>
    <submittedName>
        <fullName evidence="4">Zeta toxin</fullName>
    </submittedName>
</protein>
<reference evidence="4 5" key="1">
    <citation type="submission" date="2018-07" db="EMBL/GenBank/DDBJ databases">
        <title>Genomic Encyclopedia of Type Strains, Phase IV (KMG-IV): sequencing the most valuable type-strain genomes for metagenomic binning, comparative biology and taxonomic classification.</title>
        <authorList>
            <person name="Goeker M."/>
        </authorList>
    </citation>
    <scope>NUCLEOTIDE SEQUENCE [LARGE SCALE GENOMIC DNA]</scope>
    <source>
        <strain evidence="4 5">DSM 16500</strain>
    </source>
</reference>
<dbReference type="GO" id="GO:0016301">
    <property type="term" value="F:kinase activity"/>
    <property type="evidence" value="ECO:0007669"/>
    <property type="project" value="InterPro"/>
</dbReference>
<dbReference type="GO" id="GO:0005524">
    <property type="term" value="F:ATP binding"/>
    <property type="evidence" value="ECO:0007669"/>
    <property type="project" value="UniProtKB-KW"/>
</dbReference>
<evidence type="ECO:0000256" key="1">
    <source>
        <dbReference type="ARBA" id="ARBA00022741"/>
    </source>
</evidence>
<evidence type="ECO:0000313" key="5">
    <source>
        <dbReference type="Proteomes" id="UP000254720"/>
    </source>
</evidence>
<keyword evidence="2" id="KW-0067">ATP-binding</keyword>
<dbReference type="AlphaFoldDB" id="A0A370G9E2"/>
<feature type="domain" description="Zeta toxin" evidence="3">
    <location>
        <begin position="268"/>
        <end position="418"/>
    </location>
</feature>
<evidence type="ECO:0000259" key="3">
    <source>
        <dbReference type="Pfam" id="PF06414"/>
    </source>
</evidence>
<dbReference type="OrthoDB" id="5632107at2"/>
<dbReference type="Proteomes" id="UP000254720">
    <property type="component" value="Unassembled WGS sequence"/>
</dbReference>
<keyword evidence="5" id="KW-1185">Reference proteome</keyword>
<dbReference type="InterPro" id="IPR027417">
    <property type="entry name" value="P-loop_NTPase"/>
</dbReference>
<organism evidence="4 5">
    <name type="scientific">Aquicella lusitana</name>
    <dbReference type="NCBI Taxonomy" id="254246"/>
    <lineage>
        <taxon>Bacteria</taxon>
        <taxon>Pseudomonadati</taxon>
        <taxon>Pseudomonadota</taxon>
        <taxon>Gammaproteobacteria</taxon>
        <taxon>Legionellales</taxon>
        <taxon>Coxiellaceae</taxon>
        <taxon>Aquicella</taxon>
    </lineage>
</organism>
<evidence type="ECO:0000313" key="4">
    <source>
        <dbReference type="EMBL" id="RDI39084.1"/>
    </source>
</evidence>
<sequence length="592" mass="67394">MFRYQSIPGWKVFSTSKVSHQGKKQSSCLFFKRHYSTGKPNAWSYVTSPYRVSDVLMGKKSLPTGLHFTITNPNYITRSLDDLKTIFAAIGSTGHNEHPYRYPRKIIVFKPQRKAKQQLAAIVAGEIKIEDDHHFVHVCSRLNHVVQQAVADHHKTYKEMEREIENSVYEAIHSSSASRNKIREQYLEIIDAIHSRTLSFSPAIITSTATKIIMDDLLRDSIESTTYSIVVDVVSDQVKKQHLTSLNSVSEQDRQQIMLMLPQFSADKRLMQVMAGGPASGKSMTTKQFAAKMKTEYELNLSDFAFISTDRFRLFLLKDDESIGTDIALRSLHTQDEARMITEETLRLITKKLTLTGYAPNIFMETVCPIDEEIQMGTQAGCKLRVSLTSYPPEKAVEGNYQRYLSTQERLPPVSAVLGGQQLVSRETPKILAKHSGKDIVMTLYNTYALLHESGEKNALIAAFHCEQDKIIIRDIKGMLDFIKKSHINPVATSTEAIYLSPRKITQDALITDFLKEYGNKEILFIDPSAKDIDYDTVSHHLYAIYSHKKGLVIKNKELFNSLVTRDPVSKLLFDQLKFKQEMLESYRMSKV</sequence>
<comment type="caution">
    <text evidence="4">The sequence shown here is derived from an EMBL/GenBank/DDBJ whole genome shotgun (WGS) entry which is preliminary data.</text>
</comment>
<dbReference type="Gene3D" id="3.40.50.300">
    <property type="entry name" value="P-loop containing nucleotide triphosphate hydrolases"/>
    <property type="match status" value="1"/>
</dbReference>
<dbReference type="RefSeq" id="WP_114835242.1">
    <property type="nucleotide sequence ID" value="NZ_LR699114.1"/>
</dbReference>
<accession>A0A370G9E2</accession>